<evidence type="ECO:0000313" key="3">
    <source>
        <dbReference type="EMBL" id="KOX73607.1"/>
    </source>
</evidence>
<evidence type="ECO:0000256" key="1">
    <source>
        <dbReference type="SAM" id="Coils"/>
    </source>
</evidence>
<feature type="compositionally biased region" description="Polar residues" evidence="2">
    <location>
        <begin position="270"/>
        <end position="284"/>
    </location>
</feature>
<name>A0A0M8ZYN2_9HYME</name>
<keyword evidence="4" id="KW-1185">Reference proteome</keyword>
<protein>
    <submittedName>
        <fullName evidence="3">Uncharacterized protein</fullName>
    </submittedName>
</protein>
<feature type="coiled-coil region" evidence="1">
    <location>
        <begin position="96"/>
        <end position="149"/>
    </location>
</feature>
<keyword evidence="1" id="KW-0175">Coiled coil</keyword>
<organism evidence="3 4">
    <name type="scientific">Melipona quadrifasciata</name>
    <dbReference type="NCBI Taxonomy" id="166423"/>
    <lineage>
        <taxon>Eukaryota</taxon>
        <taxon>Metazoa</taxon>
        <taxon>Ecdysozoa</taxon>
        <taxon>Arthropoda</taxon>
        <taxon>Hexapoda</taxon>
        <taxon>Insecta</taxon>
        <taxon>Pterygota</taxon>
        <taxon>Neoptera</taxon>
        <taxon>Endopterygota</taxon>
        <taxon>Hymenoptera</taxon>
        <taxon>Apocrita</taxon>
        <taxon>Aculeata</taxon>
        <taxon>Apoidea</taxon>
        <taxon>Anthophila</taxon>
        <taxon>Apidae</taxon>
        <taxon>Melipona</taxon>
    </lineage>
</organism>
<feature type="compositionally biased region" description="Basic and acidic residues" evidence="2">
    <location>
        <begin position="378"/>
        <end position="392"/>
    </location>
</feature>
<feature type="region of interest" description="Disordered" evidence="2">
    <location>
        <begin position="206"/>
        <end position="392"/>
    </location>
</feature>
<reference evidence="3 4" key="1">
    <citation type="submission" date="2015-07" db="EMBL/GenBank/DDBJ databases">
        <title>The genome of Melipona quadrifasciata.</title>
        <authorList>
            <person name="Pan H."/>
            <person name="Kapheim K."/>
        </authorList>
    </citation>
    <scope>NUCLEOTIDE SEQUENCE [LARGE SCALE GENOMIC DNA]</scope>
    <source>
        <strain evidence="3">0111107301</strain>
        <tissue evidence="3">Whole body</tissue>
    </source>
</reference>
<dbReference type="OrthoDB" id="7675441at2759"/>
<dbReference type="EMBL" id="KQ435794">
    <property type="protein sequence ID" value="KOX73607.1"/>
    <property type="molecule type" value="Genomic_DNA"/>
</dbReference>
<dbReference type="Proteomes" id="UP000053105">
    <property type="component" value="Unassembled WGS sequence"/>
</dbReference>
<feature type="compositionally biased region" description="Polar residues" evidence="2">
    <location>
        <begin position="309"/>
        <end position="336"/>
    </location>
</feature>
<sequence>MNNDNIQRVVIFVKYCISNKVGFPLLFVLISKTVGRYGERQYQLAAQKQNQAFLKYNYYQQIAKYFERECRIAKHYDSWNYKNLDPRGELEKAKKAERLHVRRNKLRNLLKEEDERYRKELEERKKIKDREEETSLEALRQKLREKRAEHSLYLPRTCRRYQSYFVCPKETKNPGWNTLKDTNLQYSRACRDSTNFVRKNEQYFHRGVSRMSEDNGKTSQKEGNVETQQEPYHSAYTHNETDKPVSKYSVRYSRRSLENTNVRSDDFGENPSSRSTLAFGSSSERFLPNGNIPLRGDDKENNTERDMELNNSQNGTVAESRFSNSTDDQSNQSKNLVPQEDVPRQEIDENDYSKRLSMDRLNDNVDTRGPESSLGRQSSEEDQKVKREDTRQFEVEKSMPWLRMDPGDKNLSKQMFLYLTHKELKCKIEDLSRREMHACNKQHWDEALRLRDMRNKVELIREKKLYQVENLVLDEKSRNFGLVNIDKRETELLEREKIFMDSTMYSEEAKALWKKWVHEDDKSVIKDARLQREQLMNSLEKEWQSLAVRDKERISQSYQNVMSDSALQEEHKLSAAINAANVKSVTRP</sequence>
<dbReference type="AlphaFoldDB" id="A0A0M8ZYN2"/>
<feature type="compositionally biased region" description="Basic and acidic residues" evidence="2">
    <location>
        <begin position="295"/>
        <end position="308"/>
    </location>
</feature>
<gene>
    <name evidence="3" type="ORF">WN51_13684</name>
</gene>
<evidence type="ECO:0000256" key="2">
    <source>
        <dbReference type="SAM" id="MobiDB-lite"/>
    </source>
</evidence>
<accession>A0A0M8ZYN2</accession>
<feature type="compositionally biased region" description="Basic and acidic residues" evidence="2">
    <location>
        <begin position="341"/>
        <end position="369"/>
    </location>
</feature>
<feature type="compositionally biased region" description="Basic and acidic residues" evidence="2">
    <location>
        <begin position="211"/>
        <end position="224"/>
    </location>
</feature>
<proteinExistence type="predicted"/>
<evidence type="ECO:0000313" key="4">
    <source>
        <dbReference type="Proteomes" id="UP000053105"/>
    </source>
</evidence>